<feature type="transmembrane region" description="Helical" evidence="2">
    <location>
        <begin position="43"/>
        <end position="62"/>
    </location>
</feature>
<keyword evidence="2" id="KW-0472">Membrane</keyword>
<sequence length="111" mass="12043">MGTFFRAIIALIAAIFLGLGALLLVGFGVCALAATTGSMGVFEAGVVVGIIATLAFSIRVFISVFKASKRTSHSSQRALRSSDKKPVPPHYYRDRAQRRKQREQENNDNAD</sequence>
<evidence type="ECO:0000313" key="4">
    <source>
        <dbReference type="Proteomes" id="UP000003009"/>
    </source>
</evidence>
<proteinExistence type="predicted"/>
<feature type="compositionally biased region" description="Basic and acidic residues" evidence="1">
    <location>
        <begin position="80"/>
        <end position="95"/>
    </location>
</feature>
<reference evidence="3" key="1">
    <citation type="submission" date="2009-04" db="EMBL/GenBank/DDBJ databases">
        <authorList>
            <person name="Weinstock G."/>
            <person name="Sodergren E."/>
            <person name="Clifton S."/>
            <person name="Fulton L."/>
            <person name="Fulton B."/>
            <person name="Courtney L."/>
            <person name="Fronick C."/>
            <person name="Harrison M."/>
            <person name="Strong C."/>
            <person name="Farmer C."/>
            <person name="Delahaunty K."/>
            <person name="Markovic C."/>
            <person name="Hall O."/>
            <person name="Minx P."/>
            <person name="Tomlinson C."/>
            <person name="Mitreva M."/>
            <person name="Nelson J."/>
            <person name="Hou S."/>
            <person name="Wollam A."/>
            <person name="Pepin K.H."/>
            <person name="Johnson M."/>
            <person name="Bhonagiri V."/>
            <person name="Nash W.E."/>
            <person name="Warren W."/>
            <person name="Chinwalla A."/>
            <person name="Mardis E.R."/>
            <person name="Wilson R.K."/>
        </authorList>
    </citation>
    <scope>NUCLEOTIDE SEQUENCE [LARGE SCALE GENOMIC DNA]</scope>
    <source>
        <strain evidence="3">ATCC 51147</strain>
    </source>
</reference>
<feature type="region of interest" description="Disordered" evidence="1">
    <location>
        <begin position="68"/>
        <end position="111"/>
    </location>
</feature>
<protein>
    <submittedName>
        <fullName evidence="3">Oleosin</fullName>
    </submittedName>
</protein>
<keyword evidence="2" id="KW-1133">Transmembrane helix</keyword>
<dbReference type="HOGENOM" id="CLU_2154971_0_0_4"/>
<dbReference type="RefSeq" id="WP_003793861.1">
    <property type="nucleotide sequence ID" value="NZ_GG665871.1"/>
</dbReference>
<dbReference type="STRING" id="629741.GCWU000324_00461"/>
<evidence type="ECO:0000256" key="1">
    <source>
        <dbReference type="SAM" id="MobiDB-lite"/>
    </source>
</evidence>
<accession>C4GHX4</accession>
<dbReference type="EMBL" id="ACJW02000002">
    <property type="protein sequence ID" value="EEP68561.1"/>
    <property type="molecule type" value="Genomic_DNA"/>
</dbReference>
<keyword evidence="4" id="KW-1185">Reference proteome</keyword>
<name>C4GHX4_9NEIS</name>
<dbReference type="GeneID" id="84907143"/>
<evidence type="ECO:0000256" key="2">
    <source>
        <dbReference type="SAM" id="Phobius"/>
    </source>
</evidence>
<comment type="caution">
    <text evidence="3">The sequence shown here is derived from an EMBL/GenBank/DDBJ whole genome shotgun (WGS) entry which is preliminary data.</text>
</comment>
<organism evidence="3 4">
    <name type="scientific">Kingella oralis ATCC 51147</name>
    <dbReference type="NCBI Taxonomy" id="629741"/>
    <lineage>
        <taxon>Bacteria</taxon>
        <taxon>Pseudomonadati</taxon>
        <taxon>Pseudomonadota</taxon>
        <taxon>Betaproteobacteria</taxon>
        <taxon>Neisseriales</taxon>
        <taxon>Neisseriaceae</taxon>
        <taxon>Kingella</taxon>
    </lineage>
</organism>
<dbReference type="AlphaFoldDB" id="C4GHX4"/>
<dbReference type="Proteomes" id="UP000003009">
    <property type="component" value="Unassembled WGS sequence"/>
</dbReference>
<keyword evidence="2" id="KW-0812">Transmembrane</keyword>
<evidence type="ECO:0000313" key="3">
    <source>
        <dbReference type="EMBL" id="EEP68561.1"/>
    </source>
</evidence>
<gene>
    <name evidence="3" type="ORF">GCWU000324_00461</name>
</gene>